<dbReference type="AlphaFoldDB" id="X8ARC7"/>
<protein>
    <submittedName>
        <fullName evidence="3">Beta-ketoacyl synthase, N-terminal domain protein</fullName>
    </submittedName>
</protein>
<sequence length="106" mass="11371">MPGDTDPIVIIGMAVEAPGDIDTAEAYWALLSQQREALGPFPPTGAGRSATCWPGHVATASRKSTTAVDFSPAQPLSIRRSSASHRERQPRWTRSSGWRCGLPGVR</sequence>
<reference evidence="3" key="1">
    <citation type="submission" date="2014-01" db="EMBL/GenBank/DDBJ databases">
        <authorList>
            <person name="Brown-Elliot B."/>
            <person name="Wallace R."/>
            <person name="Lenaerts A."/>
            <person name="Ordway D."/>
            <person name="DeGroote M.A."/>
            <person name="Parker T."/>
            <person name="Sizemore C."/>
            <person name="Tallon L.J."/>
            <person name="Sadzewicz L.K."/>
            <person name="Sengamalay N."/>
            <person name="Fraser C.M."/>
            <person name="Hine E."/>
            <person name="Shefchek K.A."/>
            <person name="Das S.P."/>
            <person name="Tettelin H."/>
        </authorList>
    </citation>
    <scope>NUCLEOTIDE SEQUENCE [LARGE SCALE GENOMIC DNA]</scope>
    <source>
        <strain evidence="3">4042</strain>
    </source>
</reference>
<evidence type="ECO:0000313" key="3">
    <source>
        <dbReference type="EMBL" id="EUA33335.1"/>
    </source>
</evidence>
<dbReference type="InterPro" id="IPR016039">
    <property type="entry name" value="Thiolase-like"/>
</dbReference>
<comment type="caution">
    <text evidence="3">The sequence shown here is derived from an EMBL/GenBank/DDBJ whole genome shotgun (WGS) entry which is preliminary data.</text>
</comment>
<evidence type="ECO:0000256" key="1">
    <source>
        <dbReference type="SAM" id="MobiDB-lite"/>
    </source>
</evidence>
<evidence type="ECO:0000259" key="2">
    <source>
        <dbReference type="Pfam" id="PF00109"/>
    </source>
</evidence>
<feature type="region of interest" description="Disordered" evidence="1">
    <location>
        <begin position="63"/>
        <end position="106"/>
    </location>
</feature>
<dbReference type="GO" id="GO:0016746">
    <property type="term" value="F:acyltransferase activity"/>
    <property type="evidence" value="ECO:0007669"/>
    <property type="project" value="InterPro"/>
</dbReference>
<organism evidence="3">
    <name type="scientific">Mycobacterium xenopi 4042</name>
    <dbReference type="NCBI Taxonomy" id="1299334"/>
    <lineage>
        <taxon>Bacteria</taxon>
        <taxon>Bacillati</taxon>
        <taxon>Actinomycetota</taxon>
        <taxon>Actinomycetes</taxon>
        <taxon>Mycobacteriales</taxon>
        <taxon>Mycobacteriaceae</taxon>
        <taxon>Mycobacterium</taxon>
    </lineage>
</organism>
<dbReference type="Pfam" id="PF00109">
    <property type="entry name" value="ketoacyl-synt"/>
    <property type="match status" value="1"/>
</dbReference>
<dbReference type="SUPFAM" id="SSF53901">
    <property type="entry name" value="Thiolase-like"/>
    <property type="match status" value="1"/>
</dbReference>
<accession>X8ARC7</accession>
<feature type="domain" description="Beta-ketoacyl synthase-like N-terminal" evidence="2">
    <location>
        <begin position="6"/>
        <end position="62"/>
    </location>
</feature>
<name>X8ARC7_MYCXE</name>
<proteinExistence type="predicted"/>
<gene>
    <name evidence="3" type="ORF">I553_7745</name>
</gene>
<dbReference type="Gene3D" id="3.40.47.10">
    <property type="match status" value="1"/>
</dbReference>
<dbReference type="EMBL" id="JAOB01000047">
    <property type="protein sequence ID" value="EUA33335.1"/>
    <property type="molecule type" value="Genomic_DNA"/>
</dbReference>
<dbReference type="InterPro" id="IPR014030">
    <property type="entry name" value="Ketoacyl_synth_N"/>
</dbReference>